<evidence type="ECO:0000256" key="4">
    <source>
        <dbReference type="SAM" id="SignalP"/>
    </source>
</evidence>
<keyword evidence="7" id="KW-1185">Reference proteome</keyword>
<organism evidence="6 7">
    <name type="scientific">Mucilaginibacter yixingensis</name>
    <dbReference type="NCBI Taxonomy" id="1295612"/>
    <lineage>
        <taxon>Bacteria</taxon>
        <taxon>Pseudomonadati</taxon>
        <taxon>Bacteroidota</taxon>
        <taxon>Sphingobacteriia</taxon>
        <taxon>Sphingobacteriales</taxon>
        <taxon>Sphingobacteriaceae</taxon>
        <taxon>Mucilaginibacter</taxon>
    </lineage>
</organism>
<dbReference type="AlphaFoldDB" id="A0A2T5J548"/>
<evidence type="ECO:0000313" key="6">
    <source>
        <dbReference type="EMBL" id="PTQ92951.1"/>
    </source>
</evidence>
<dbReference type="RefSeq" id="WP_245917116.1">
    <property type="nucleotide sequence ID" value="NZ_CP160205.1"/>
</dbReference>
<name>A0A2T5J548_9SPHI</name>
<feature type="domain" description="Beta-lactamase class A catalytic" evidence="5">
    <location>
        <begin position="73"/>
        <end position="185"/>
    </location>
</feature>
<dbReference type="PANTHER" id="PTHR35333:SF3">
    <property type="entry name" value="BETA-LACTAMASE-TYPE TRANSPEPTIDASE FOLD CONTAINING PROTEIN"/>
    <property type="match status" value="1"/>
</dbReference>
<proteinExistence type="inferred from homology"/>
<sequence>MMKKLLLLVFISSLCLCATAQQPDTVFLKTLLQSRPDLFGNILKQATQNEVQILYTQIDRDSHNNPHFTSFSYHLNPRHYFYPASTVKLPTLIFAMEKVNELKIKGLTLQSAMLTDSCYAGQTWVTRDTSSTNGLPSLENYIKKILLVSDNDAYNRLYEFVGREEINLKLKKYGLIQTRIVSRLAVGDGGGSARHTNQIRFYNGDKLVYTKPALTDSHDYPMYATENLQQGKGYIDKNDQLVMAPFDFSDKNNYPLADQQTVLKHLLFPEVFPKEQRFNLTNAQ</sequence>
<dbReference type="PANTHER" id="PTHR35333">
    <property type="entry name" value="BETA-LACTAMASE"/>
    <property type="match status" value="1"/>
</dbReference>
<reference evidence="6 7" key="1">
    <citation type="submission" date="2018-04" db="EMBL/GenBank/DDBJ databases">
        <title>Genomic Encyclopedia of Archaeal and Bacterial Type Strains, Phase II (KMG-II): from individual species to whole genera.</title>
        <authorList>
            <person name="Goeker M."/>
        </authorList>
    </citation>
    <scope>NUCLEOTIDE SEQUENCE [LARGE SCALE GENOMIC DNA]</scope>
    <source>
        <strain evidence="6 7">DSM 26809</strain>
    </source>
</reference>
<evidence type="ECO:0000313" key="7">
    <source>
        <dbReference type="Proteomes" id="UP000244168"/>
    </source>
</evidence>
<feature type="chain" id="PRO_5015691815" description="beta-lactamase" evidence="4">
    <location>
        <begin position="21"/>
        <end position="284"/>
    </location>
</feature>
<gene>
    <name evidence="6" type="ORF">C8P68_11082</name>
</gene>
<evidence type="ECO:0000256" key="3">
    <source>
        <dbReference type="ARBA" id="ARBA00012865"/>
    </source>
</evidence>
<dbReference type="GO" id="GO:0030655">
    <property type="term" value="P:beta-lactam antibiotic catabolic process"/>
    <property type="evidence" value="ECO:0007669"/>
    <property type="project" value="InterPro"/>
</dbReference>
<dbReference type="Proteomes" id="UP000244168">
    <property type="component" value="Unassembled WGS sequence"/>
</dbReference>
<accession>A0A2T5J548</accession>
<dbReference type="GO" id="GO:0046677">
    <property type="term" value="P:response to antibiotic"/>
    <property type="evidence" value="ECO:0007669"/>
    <property type="project" value="InterPro"/>
</dbReference>
<feature type="signal peptide" evidence="4">
    <location>
        <begin position="1"/>
        <end position="20"/>
    </location>
</feature>
<dbReference type="GO" id="GO:0008800">
    <property type="term" value="F:beta-lactamase activity"/>
    <property type="evidence" value="ECO:0007669"/>
    <property type="project" value="UniProtKB-EC"/>
</dbReference>
<dbReference type="EC" id="3.5.2.6" evidence="3"/>
<protein>
    <recommendedName>
        <fullName evidence="3">beta-lactamase</fullName>
        <ecNumber evidence="3">3.5.2.6</ecNumber>
    </recommendedName>
</protein>
<dbReference type="InterPro" id="IPR000871">
    <property type="entry name" value="Beta-lactam_class-A"/>
</dbReference>
<dbReference type="InterPro" id="IPR045155">
    <property type="entry name" value="Beta-lactam_cat"/>
</dbReference>
<dbReference type="Pfam" id="PF13354">
    <property type="entry name" value="Beta-lactamase2"/>
    <property type="match status" value="1"/>
</dbReference>
<evidence type="ECO:0000256" key="1">
    <source>
        <dbReference type="ARBA" id="ARBA00001526"/>
    </source>
</evidence>
<dbReference type="SUPFAM" id="SSF56601">
    <property type="entry name" value="beta-lactamase/transpeptidase-like"/>
    <property type="match status" value="1"/>
</dbReference>
<comment type="similarity">
    <text evidence="2">Belongs to the class-A beta-lactamase family.</text>
</comment>
<comment type="catalytic activity">
    <reaction evidence="1">
        <text>a beta-lactam + H2O = a substituted beta-amino acid</text>
        <dbReference type="Rhea" id="RHEA:20401"/>
        <dbReference type="ChEBI" id="CHEBI:15377"/>
        <dbReference type="ChEBI" id="CHEBI:35627"/>
        <dbReference type="ChEBI" id="CHEBI:140347"/>
        <dbReference type="EC" id="3.5.2.6"/>
    </reaction>
</comment>
<evidence type="ECO:0000259" key="5">
    <source>
        <dbReference type="Pfam" id="PF13354"/>
    </source>
</evidence>
<comment type="caution">
    <text evidence="6">The sequence shown here is derived from an EMBL/GenBank/DDBJ whole genome shotgun (WGS) entry which is preliminary data.</text>
</comment>
<dbReference type="Gene3D" id="3.40.710.10">
    <property type="entry name" value="DD-peptidase/beta-lactamase superfamily"/>
    <property type="match status" value="1"/>
</dbReference>
<dbReference type="EMBL" id="QAOQ01000010">
    <property type="protein sequence ID" value="PTQ92951.1"/>
    <property type="molecule type" value="Genomic_DNA"/>
</dbReference>
<evidence type="ECO:0000256" key="2">
    <source>
        <dbReference type="ARBA" id="ARBA00009009"/>
    </source>
</evidence>
<dbReference type="InterPro" id="IPR012338">
    <property type="entry name" value="Beta-lactam/transpept-like"/>
</dbReference>
<keyword evidence="4" id="KW-0732">Signal</keyword>